<evidence type="ECO:0000313" key="1">
    <source>
        <dbReference type="EMBL" id="GGN91611.1"/>
    </source>
</evidence>
<organism evidence="1 2">
    <name type="scientific">Nocardia rhizosphaerihabitans</name>
    <dbReference type="NCBI Taxonomy" id="1691570"/>
    <lineage>
        <taxon>Bacteria</taxon>
        <taxon>Bacillati</taxon>
        <taxon>Actinomycetota</taxon>
        <taxon>Actinomycetes</taxon>
        <taxon>Mycobacteriales</taxon>
        <taxon>Nocardiaceae</taxon>
        <taxon>Nocardia</taxon>
    </lineage>
</organism>
<proteinExistence type="predicted"/>
<comment type="caution">
    <text evidence="1">The sequence shown here is derived from an EMBL/GenBank/DDBJ whole genome shotgun (WGS) entry which is preliminary data.</text>
</comment>
<keyword evidence="2" id="KW-1185">Reference proteome</keyword>
<sequence length="132" mass="14019">MQQNRSTAATVVALDPAQFAGFDRGCGEFLRVIDQIRVLAGEIGDQEHWGLGEGDARLISGATVVARLRAKAGGEGNSIGAVMAEHARVVAGIRAAHRVVRDRMIVADKEWAGRVRSVESSVGHHDPLESAP</sequence>
<evidence type="ECO:0000313" key="2">
    <source>
        <dbReference type="Proteomes" id="UP000658127"/>
    </source>
</evidence>
<reference evidence="2" key="1">
    <citation type="journal article" date="2019" name="Int. J. Syst. Evol. Microbiol.">
        <title>The Global Catalogue of Microorganisms (GCM) 10K type strain sequencing project: providing services to taxonomists for standard genome sequencing and annotation.</title>
        <authorList>
            <consortium name="The Broad Institute Genomics Platform"/>
            <consortium name="The Broad Institute Genome Sequencing Center for Infectious Disease"/>
            <person name="Wu L."/>
            <person name="Ma J."/>
        </authorList>
    </citation>
    <scope>NUCLEOTIDE SEQUENCE [LARGE SCALE GENOMIC DNA]</scope>
    <source>
        <strain evidence="2">CGMCC 4.7329</strain>
    </source>
</reference>
<protein>
    <recommendedName>
        <fullName evidence="3">ESX-1 secretion-associated protein</fullName>
    </recommendedName>
</protein>
<gene>
    <name evidence="1" type="ORF">GCM10011610_52010</name>
</gene>
<accession>A0ABQ2KT40</accession>
<dbReference type="EMBL" id="BMNE01000006">
    <property type="protein sequence ID" value="GGN91611.1"/>
    <property type="molecule type" value="Genomic_DNA"/>
</dbReference>
<dbReference type="Proteomes" id="UP000658127">
    <property type="component" value="Unassembled WGS sequence"/>
</dbReference>
<evidence type="ECO:0008006" key="3">
    <source>
        <dbReference type="Google" id="ProtNLM"/>
    </source>
</evidence>
<name>A0ABQ2KT40_9NOCA</name>